<dbReference type="AlphaFoldDB" id="A0A0A9AVK7"/>
<proteinExistence type="predicted"/>
<reference evidence="1" key="2">
    <citation type="journal article" date="2015" name="Data Brief">
        <title>Shoot transcriptome of the giant reed, Arundo donax.</title>
        <authorList>
            <person name="Barrero R.A."/>
            <person name="Guerrero F.D."/>
            <person name="Moolhuijzen P."/>
            <person name="Goolsby J.A."/>
            <person name="Tidwell J."/>
            <person name="Bellgard S.E."/>
            <person name="Bellgard M.I."/>
        </authorList>
    </citation>
    <scope>NUCLEOTIDE SEQUENCE</scope>
    <source>
        <tissue evidence="1">Shoot tissue taken approximately 20 cm above the soil surface</tissue>
    </source>
</reference>
<dbReference type="EMBL" id="GBRH01244935">
    <property type="protein sequence ID" value="JAD52960.1"/>
    <property type="molecule type" value="Transcribed_RNA"/>
</dbReference>
<name>A0A0A9AVK7_ARUDO</name>
<sequence length="49" mass="5720">MLPKKNLRYADWEEYRPDANGVHACTSATSGWRTMSSNRSHTWRYSVMA</sequence>
<accession>A0A0A9AVK7</accession>
<reference evidence="1" key="1">
    <citation type="submission" date="2014-09" db="EMBL/GenBank/DDBJ databases">
        <authorList>
            <person name="Magalhaes I.L.F."/>
            <person name="Oliveira U."/>
            <person name="Santos F.R."/>
            <person name="Vidigal T.H.D.A."/>
            <person name="Brescovit A.D."/>
            <person name="Santos A.J."/>
        </authorList>
    </citation>
    <scope>NUCLEOTIDE SEQUENCE</scope>
    <source>
        <tissue evidence="1">Shoot tissue taken approximately 20 cm above the soil surface</tissue>
    </source>
</reference>
<evidence type="ECO:0000313" key="1">
    <source>
        <dbReference type="EMBL" id="JAD52960.1"/>
    </source>
</evidence>
<protein>
    <submittedName>
        <fullName evidence="1">Uncharacterized protein</fullName>
    </submittedName>
</protein>
<organism evidence="1">
    <name type="scientific">Arundo donax</name>
    <name type="common">Giant reed</name>
    <name type="synonym">Donax arundinaceus</name>
    <dbReference type="NCBI Taxonomy" id="35708"/>
    <lineage>
        <taxon>Eukaryota</taxon>
        <taxon>Viridiplantae</taxon>
        <taxon>Streptophyta</taxon>
        <taxon>Embryophyta</taxon>
        <taxon>Tracheophyta</taxon>
        <taxon>Spermatophyta</taxon>
        <taxon>Magnoliopsida</taxon>
        <taxon>Liliopsida</taxon>
        <taxon>Poales</taxon>
        <taxon>Poaceae</taxon>
        <taxon>PACMAD clade</taxon>
        <taxon>Arundinoideae</taxon>
        <taxon>Arundineae</taxon>
        <taxon>Arundo</taxon>
    </lineage>
</organism>